<feature type="domain" description="RNA polymerase sigma-70 region 2" evidence="6">
    <location>
        <begin position="8"/>
        <end position="73"/>
    </location>
</feature>
<dbReference type="Pfam" id="PF04545">
    <property type="entry name" value="Sigma70_r4"/>
    <property type="match status" value="1"/>
</dbReference>
<keyword evidence="3" id="KW-0238">DNA-binding</keyword>
<dbReference type="InterPro" id="IPR013324">
    <property type="entry name" value="RNA_pol_sigma_r3/r4-like"/>
</dbReference>
<dbReference type="AlphaFoldDB" id="A0A9D1J070"/>
<evidence type="ECO:0000313" key="8">
    <source>
        <dbReference type="EMBL" id="HIR56137.1"/>
    </source>
</evidence>
<dbReference type="Pfam" id="PF04539">
    <property type="entry name" value="Sigma70_r3"/>
    <property type="match status" value="1"/>
</dbReference>
<dbReference type="Proteomes" id="UP000886785">
    <property type="component" value="Unassembled WGS sequence"/>
</dbReference>
<dbReference type="InterPro" id="IPR014284">
    <property type="entry name" value="RNA_pol_sigma-70_dom"/>
</dbReference>
<dbReference type="InterPro" id="IPR007630">
    <property type="entry name" value="RNA_pol_sigma70_r4"/>
</dbReference>
<dbReference type="InterPro" id="IPR013325">
    <property type="entry name" value="RNA_pol_sigma_r2"/>
</dbReference>
<dbReference type="NCBIfam" id="TIGR02937">
    <property type="entry name" value="sigma70-ECF"/>
    <property type="match status" value="1"/>
</dbReference>
<evidence type="ECO:0000259" key="6">
    <source>
        <dbReference type="Pfam" id="PF04542"/>
    </source>
</evidence>
<sequence>MTDRRDRVRENIGLVHACAKRFRGRGVEYDDIFQAGCEGLIKAADRFDESRGLQFSTYAVPVILGEIRRLFRDGGTVKVGRTLKELSLKASRETAAFAAEHGRSPTVTELAERLGVDPEEAAQAIGAGQAPLSLTAGDDAGGGQIDVPVDPPDAKITELLSLRQAIGELEPRDRSIIIFRYFQSRTQVQTAQALGMTQVQVSRREKAILQRMREKLSQG</sequence>
<keyword evidence="4" id="KW-0804">Transcription</keyword>
<evidence type="ECO:0000259" key="7">
    <source>
        <dbReference type="Pfam" id="PF04545"/>
    </source>
</evidence>
<dbReference type="InterPro" id="IPR000943">
    <property type="entry name" value="RNA_pol_sigma70"/>
</dbReference>
<dbReference type="InterPro" id="IPR036388">
    <property type="entry name" value="WH-like_DNA-bd_sf"/>
</dbReference>
<dbReference type="InterPro" id="IPR007627">
    <property type="entry name" value="RNA_pol_sigma70_r2"/>
</dbReference>
<feature type="domain" description="RNA polymerase sigma-70 region 3" evidence="5">
    <location>
        <begin position="88"/>
        <end position="135"/>
    </location>
</feature>
<dbReference type="GO" id="GO:0016987">
    <property type="term" value="F:sigma factor activity"/>
    <property type="evidence" value="ECO:0007669"/>
    <property type="project" value="UniProtKB-KW"/>
</dbReference>
<comment type="caution">
    <text evidence="8">The sequence shown here is derived from an EMBL/GenBank/DDBJ whole genome shotgun (WGS) entry which is preliminary data.</text>
</comment>
<evidence type="ECO:0000256" key="4">
    <source>
        <dbReference type="ARBA" id="ARBA00023163"/>
    </source>
</evidence>
<dbReference type="PRINTS" id="PR00046">
    <property type="entry name" value="SIGMA70FCT"/>
</dbReference>
<reference evidence="8" key="2">
    <citation type="journal article" date="2021" name="PeerJ">
        <title>Extensive microbial diversity within the chicken gut microbiome revealed by metagenomics and culture.</title>
        <authorList>
            <person name="Gilroy R."/>
            <person name="Ravi A."/>
            <person name="Getino M."/>
            <person name="Pursley I."/>
            <person name="Horton D.L."/>
            <person name="Alikhan N.F."/>
            <person name="Baker D."/>
            <person name="Gharbi K."/>
            <person name="Hall N."/>
            <person name="Watson M."/>
            <person name="Adriaenssens E.M."/>
            <person name="Foster-Nyarko E."/>
            <person name="Jarju S."/>
            <person name="Secka A."/>
            <person name="Antonio M."/>
            <person name="Oren A."/>
            <person name="Chaudhuri R.R."/>
            <person name="La Ragione R."/>
            <person name="Hildebrand F."/>
            <person name="Pallen M.J."/>
        </authorList>
    </citation>
    <scope>NUCLEOTIDE SEQUENCE</scope>
    <source>
        <strain evidence="8">ChiSjej1B19-7085</strain>
    </source>
</reference>
<dbReference type="PANTHER" id="PTHR30603">
    <property type="entry name" value="RNA POLYMERASE SIGMA FACTOR RPO"/>
    <property type="match status" value="1"/>
</dbReference>
<dbReference type="Pfam" id="PF04542">
    <property type="entry name" value="Sigma70_r2"/>
    <property type="match status" value="1"/>
</dbReference>
<gene>
    <name evidence="8" type="ORF">IAA54_00550</name>
</gene>
<dbReference type="Gene3D" id="1.10.10.10">
    <property type="entry name" value="Winged helix-like DNA-binding domain superfamily/Winged helix DNA-binding domain"/>
    <property type="match status" value="2"/>
</dbReference>
<accession>A0A9D1J070</accession>
<proteinExistence type="predicted"/>
<feature type="domain" description="RNA polymerase sigma-70 region 4" evidence="7">
    <location>
        <begin position="165"/>
        <end position="214"/>
    </location>
</feature>
<reference evidence="8" key="1">
    <citation type="submission" date="2020-10" db="EMBL/GenBank/DDBJ databases">
        <authorList>
            <person name="Gilroy R."/>
        </authorList>
    </citation>
    <scope>NUCLEOTIDE SEQUENCE</scope>
    <source>
        <strain evidence="8">ChiSjej1B19-7085</strain>
    </source>
</reference>
<protein>
    <submittedName>
        <fullName evidence="8">Sigma-70 family RNA polymerase sigma factor</fullName>
    </submittedName>
</protein>
<name>A0A9D1J070_9FIRM</name>
<dbReference type="InterPro" id="IPR007624">
    <property type="entry name" value="RNA_pol_sigma70_r3"/>
</dbReference>
<dbReference type="SUPFAM" id="SSF88659">
    <property type="entry name" value="Sigma3 and sigma4 domains of RNA polymerase sigma factors"/>
    <property type="match status" value="2"/>
</dbReference>
<evidence type="ECO:0000313" key="9">
    <source>
        <dbReference type="Proteomes" id="UP000886785"/>
    </source>
</evidence>
<evidence type="ECO:0000259" key="5">
    <source>
        <dbReference type="Pfam" id="PF04539"/>
    </source>
</evidence>
<dbReference type="Gene3D" id="1.20.120.1810">
    <property type="match status" value="1"/>
</dbReference>
<evidence type="ECO:0000256" key="1">
    <source>
        <dbReference type="ARBA" id="ARBA00023015"/>
    </source>
</evidence>
<dbReference type="SUPFAM" id="SSF88946">
    <property type="entry name" value="Sigma2 domain of RNA polymerase sigma factors"/>
    <property type="match status" value="1"/>
</dbReference>
<keyword evidence="1" id="KW-0805">Transcription regulation</keyword>
<dbReference type="GO" id="GO:0006352">
    <property type="term" value="P:DNA-templated transcription initiation"/>
    <property type="evidence" value="ECO:0007669"/>
    <property type="project" value="InterPro"/>
</dbReference>
<dbReference type="CDD" id="cd06171">
    <property type="entry name" value="Sigma70_r4"/>
    <property type="match status" value="1"/>
</dbReference>
<evidence type="ECO:0000256" key="2">
    <source>
        <dbReference type="ARBA" id="ARBA00023082"/>
    </source>
</evidence>
<dbReference type="GO" id="GO:0003677">
    <property type="term" value="F:DNA binding"/>
    <property type="evidence" value="ECO:0007669"/>
    <property type="project" value="UniProtKB-KW"/>
</dbReference>
<dbReference type="EMBL" id="DVHF01000005">
    <property type="protein sequence ID" value="HIR56137.1"/>
    <property type="molecule type" value="Genomic_DNA"/>
</dbReference>
<evidence type="ECO:0000256" key="3">
    <source>
        <dbReference type="ARBA" id="ARBA00023125"/>
    </source>
</evidence>
<dbReference type="InterPro" id="IPR050239">
    <property type="entry name" value="Sigma-70_RNA_pol_init_factors"/>
</dbReference>
<organism evidence="8 9">
    <name type="scientific">Candidatus Gallacutalibacter pullicola</name>
    <dbReference type="NCBI Taxonomy" id="2840830"/>
    <lineage>
        <taxon>Bacteria</taxon>
        <taxon>Bacillati</taxon>
        <taxon>Bacillota</taxon>
        <taxon>Clostridia</taxon>
        <taxon>Eubacteriales</taxon>
        <taxon>Candidatus Gallacutalibacter</taxon>
    </lineage>
</organism>
<keyword evidence="2" id="KW-0731">Sigma factor</keyword>
<dbReference type="PANTHER" id="PTHR30603:SF17">
    <property type="entry name" value="RNA POLYMERASE SIGMA-G FACTOR"/>
    <property type="match status" value="1"/>
</dbReference>